<name>A0A918Q3Q6_9CAUL</name>
<keyword evidence="2" id="KW-1185">Reference proteome</keyword>
<comment type="caution">
    <text evidence="1">The sequence shown here is derived from an EMBL/GenBank/DDBJ whole genome shotgun (WGS) entry which is preliminary data.</text>
</comment>
<organism evidence="1 2">
    <name type="scientific">Asticcacaulis endophyticus</name>
    <dbReference type="NCBI Taxonomy" id="1395890"/>
    <lineage>
        <taxon>Bacteria</taxon>
        <taxon>Pseudomonadati</taxon>
        <taxon>Pseudomonadota</taxon>
        <taxon>Alphaproteobacteria</taxon>
        <taxon>Caulobacterales</taxon>
        <taxon>Caulobacteraceae</taxon>
        <taxon>Asticcacaulis</taxon>
    </lineage>
</organism>
<dbReference type="AlphaFoldDB" id="A0A918Q3Q6"/>
<evidence type="ECO:0000313" key="1">
    <source>
        <dbReference type="EMBL" id="GGZ31951.1"/>
    </source>
</evidence>
<dbReference type="EMBL" id="BMZB01000002">
    <property type="protein sequence ID" value="GGZ31951.1"/>
    <property type="molecule type" value="Genomic_DNA"/>
</dbReference>
<protein>
    <submittedName>
        <fullName evidence="1">Uncharacterized protein</fullName>
    </submittedName>
</protein>
<gene>
    <name evidence="1" type="ORF">GCM10011273_17460</name>
</gene>
<reference evidence="1" key="1">
    <citation type="journal article" date="2014" name="Int. J. Syst. Evol. Microbiol.">
        <title>Complete genome sequence of Corynebacterium casei LMG S-19264T (=DSM 44701T), isolated from a smear-ripened cheese.</title>
        <authorList>
            <consortium name="US DOE Joint Genome Institute (JGI-PGF)"/>
            <person name="Walter F."/>
            <person name="Albersmeier A."/>
            <person name="Kalinowski J."/>
            <person name="Ruckert C."/>
        </authorList>
    </citation>
    <scope>NUCLEOTIDE SEQUENCE</scope>
    <source>
        <strain evidence="1">KCTC 32296</strain>
    </source>
</reference>
<sequence length="187" mass="21040">MKVGQHPPWRMSSDANIENMLGEHRDYLSKGLLCESQGYGIAAFSYYRRIVEELIDQLIDDIHDLIEPDHLKKFDEALIEVKKTQQTSEKIELVMDLLPPVLKTEGINPLGILHSIFSEGLHAQTDEECLEDAASLRSVLTFLASQIQSSKGSQRIFSESMKSILDKKNARKQAKLAADLASKKESN</sequence>
<dbReference type="RefSeq" id="WP_189486090.1">
    <property type="nucleotide sequence ID" value="NZ_BMZB01000002.1"/>
</dbReference>
<reference evidence="1" key="2">
    <citation type="submission" date="2020-09" db="EMBL/GenBank/DDBJ databases">
        <authorList>
            <person name="Sun Q."/>
            <person name="Kim S."/>
        </authorList>
    </citation>
    <scope>NUCLEOTIDE SEQUENCE</scope>
    <source>
        <strain evidence="1">KCTC 32296</strain>
    </source>
</reference>
<evidence type="ECO:0000313" key="2">
    <source>
        <dbReference type="Proteomes" id="UP000662572"/>
    </source>
</evidence>
<dbReference type="Proteomes" id="UP000662572">
    <property type="component" value="Unassembled WGS sequence"/>
</dbReference>
<proteinExistence type="predicted"/>
<accession>A0A918Q3Q6</accession>